<feature type="compositionally biased region" description="Basic and acidic residues" evidence="1">
    <location>
        <begin position="90"/>
        <end position="103"/>
    </location>
</feature>
<accession>A0A182Q279</accession>
<protein>
    <submittedName>
        <fullName evidence="2">Uncharacterized protein</fullName>
    </submittedName>
</protein>
<proteinExistence type="predicted"/>
<feature type="region of interest" description="Disordered" evidence="1">
    <location>
        <begin position="55"/>
        <end position="117"/>
    </location>
</feature>
<evidence type="ECO:0000313" key="2">
    <source>
        <dbReference type="EnsemblMetazoa" id="AFAF001633-PA"/>
    </source>
</evidence>
<name>A0A182Q279_9DIPT</name>
<dbReference type="Proteomes" id="UP000075886">
    <property type="component" value="Unassembled WGS sequence"/>
</dbReference>
<sequence>MAMAASHVKNSHSEADSDSSSSSRISLARFELPIFAGDPNGHLFEIRKLCTSEATVGTNEGDERNGTWHQTMEQLPGRNPQPAMGGQRSFGERTTAKRTETAKSPRRPTLAGRCNDP</sequence>
<keyword evidence="3" id="KW-1185">Reference proteome</keyword>
<organism evidence="2 3">
    <name type="scientific">Anopheles farauti</name>
    <dbReference type="NCBI Taxonomy" id="69004"/>
    <lineage>
        <taxon>Eukaryota</taxon>
        <taxon>Metazoa</taxon>
        <taxon>Ecdysozoa</taxon>
        <taxon>Arthropoda</taxon>
        <taxon>Hexapoda</taxon>
        <taxon>Insecta</taxon>
        <taxon>Pterygota</taxon>
        <taxon>Neoptera</taxon>
        <taxon>Endopterygota</taxon>
        <taxon>Diptera</taxon>
        <taxon>Nematocera</taxon>
        <taxon>Culicoidea</taxon>
        <taxon>Culicidae</taxon>
        <taxon>Anophelinae</taxon>
        <taxon>Anopheles</taxon>
    </lineage>
</organism>
<dbReference type="VEuPathDB" id="VectorBase:AFAF001633"/>
<dbReference type="AlphaFoldDB" id="A0A182Q279"/>
<dbReference type="EMBL" id="AXCN02001155">
    <property type="status" value="NOT_ANNOTATED_CDS"/>
    <property type="molecule type" value="Genomic_DNA"/>
</dbReference>
<evidence type="ECO:0000256" key="1">
    <source>
        <dbReference type="SAM" id="MobiDB-lite"/>
    </source>
</evidence>
<evidence type="ECO:0000313" key="3">
    <source>
        <dbReference type="Proteomes" id="UP000075886"/>
    </source>
</evidence>
<reference evidence="3" key="1">
    <citation type="submission" date="2014-01" db="EMBL/GenBank/DDBJ databases">
        <title>The Genome Sequence of Anopheles farauti FAR1 (V2).</title>
        <authorList>
            <consortium name="The Broad Institute Genomics Platform"/>
            <person name="Neafsey D.E."/>
            <person name="Besansky N."/>
            <person name="Howell P."/>
            <person name="Walton C."/>
            <person name="Young S.K."/>
            <person name="Zeng Q."/>
            <person name="Gargeya S."/>
            <person name="Fitzgerald M."/>
            <person name="Haas B."/>
            <person name="Abouelleil A."/>
            <person name="Allen A.W."/>
            <person name="Alvarado L."/>
            <person name="Arachchi H.M."/>
            <person name="Berlin A.M."/>
            <person name="Chapman S.B."/>
            <person name="Gainer-Dewar J."/>
            <person name="Goldberg J."/>
            <person name="Griggs A."/>
            <person name="Gujja S."/>
            <person name="Hansen M."/>
            <person name="Howarth C."/>
            <person name="Imamovic A."/>
            <person name="Ireland A."/>
            <person name="Larimer J."/>
            <person name="McCowan C."/>
            <person name="Murphy C."/>
            <person name="Pearson M."/>
            <person name="Poon T.W."/>
            <person name="Priest M."/>
            <person name="Roberts A."/>
            <person name="Saif S."/>
            <person name="Shea T."/>
            <person name="Sisk P."/>
            <person name="Sykes S."/>
            <person name="Wortman J."/>
            <person name="Nusbaum C."/>
            <person name="Birren B."/>
        </authorList>
    </citation>
    <scope>NUCLEOTIDE SEQUENCE [LARGE SCALE GENOMIC DNA]</scope>
    <source>
        <strain evidence="3">FAR1</strain>
    </source>
</reference>
<dbReference type="EnsemblMetazoa" id="AFAF001633-RA">
    <property type="protein sequence ID" value="AFAF001633-PA"/>
    <property type="gene ID" value="AFAF001633"/>
</dbReference>
<reference evidence="2" key="2">
    <citation type="submission" date="2020-05" db="UniProtKB">
        <authorList>
            <consortium name="EnsemblMetazoa"/>
        </authorList>
    </citation>
    <scope>IDENTIFICATION</scope>
    <source>
        <strain evidence="2">FAR1</strain>
    </source>
</reference>
<feature type="region of interest" description="Disordered" evidence="1">
    <location>
        <begin position="1"/>
        <end position="24"/>
    </location>
</feature>